<accession>A0A2M6P2A6</accession>
<dbReference type="Proteomes" id="UP000228528">
    <property type="component" value="Unassembled WGS sequence"/>
</dbReference>
<sequence length="481" mass="51917">MGRIYSRTITTVILLIILVGVFFSPTFVAAQIDTRCFTVNDCVAARNGDPSGFYQSRETAQACQGETDAHGTAVGFCNPDTQVRTTISIGGVRVFANVGDYIQTIFRFGIAAIVLLSTIMIIVGGVQWMLPGNILTTGTGDQQQSINQAKSRIKNALIGLAIGIFSITLLYQINPYLIHFRLPQTWMINQIALSSVQCNDNVGQSVSETADGAQIKAEEALCGRTYILANASNNQCIGLSCPTDGETCVPLLDGKRACKPGLLSGKITAINSESASEFSEHIIDNNLQLIAVCKNGRLEQIDEIDVLQENRQTPKDQPQTYQFSYSTQIDNACRTYGDGLVGFFLGGEINDEGSGLGSAGGALTTGIDDWHAIGKSFDTSDQTTSHSCAENLSLRAFSVLQGGGVADCTGDLGVQYCSCSAISDPKTLKKLVLRPDFTKHLFSLEELKKGFTCDIHITRLAFPAIDNIDLVEDDTDCFEYQ</sequence>
<evidence type="ECO:0000313" key="2">
    <source>
        <dbReference type="EMBL" id="PIR77855.1"/>
    </source>
</evidence>
<evidence type="ECO:0000313" key="3">
    <source>
        <dbReference type="Proteomes" id="UP000228528"/>
    </source>
</evidence>
<reference evidence="3" key="1">
    <citation type="submission" date="2017-09" db="EMBL/GenBank/DDBJ databases">
        <title>Depth-based differentiation of microbial function through sediment-hosted aquifers and enrichment of novel symbionts in the deep terrestrial subsurface.</title>
        <authorList>
            <person name="Probst A.J."/>
            <person name="Ladd B."/>
            <person name="Jarett J.K."/>
            <person name="Geller-Mcgrath D.E."/>
            <person name="Sieber C.M.K."/>
            <person name="Emerson J.B."/>
            <person name="Anantharaman K."/>
            <person name="Thomas B.C."/>
            <person name="Malmstrom R."/>
            <person name="Stieglmeier M."/>
            <person name="Klingl A."/>
            <person name="Woyke T."/>
            <person name="Ryan C.M."/>
            <person name="Banfield J.F."/>
        </authorList>
    </citation>
    <scope>NUCLEOTIDE SEQUENCE [LARGE SCALE GENOMIC DNA]</scope>
</reference>
<dbReference type="AlphaFoldDB" id="A0A2M6P2A6"/>
<feature type="transmembrane region" description="Helical" evidence="1">
    <location>
        <begin position="105"/>
        <end position="126"/>
    </location>
</feature>
<comment type="caution">
    <text evidence="2">The sequence shown here is derived from an EMBL/GenBank/DDBJ whole genome shotgun (WGS) entry which is preliminary data.</text>
</comment>
<organism evidence="2 3">
    <name type="scientific">Candidatus Magasanikbacteria bacterium CG10_big_fil_rev_8_21_14_0_10_38_6</name>
    <dbReference type="NCBI Taxonomy" id="1974647"/>
    <lineage>
        <taxon>Bacteria</taxon>
        <taxon>Candidatus Magasanikiibacteriota</taxon>
    </lineage>
</organism>
<keyword evidence="1" id="KW-0472">Membrane</keyword>
<keyword evidence="1" id="KW-0812">Transmembrane</keyword>
<keyword evidence="1" id="KW-1133">Transmembrane helix</keyword>
<dbReference type="EMBL" id="PFBW01000010">
    <property type="protein sequence ID" value="PIR77855.1"/>
    <property type="molecule type" value="Genomic_DNA"/>
</dbReference>
<name>A0A2M6P2A6_9BACT</name>
<proteinExistence type="predicted"/>
<gene>
    <name evidence="2" type="ORF">COU30_00210</name>
</gene>
<protein>
    <submittedName>
        <fullName evidence="2">Uncharacterized protein</fullName>
    </submittedName>
</protein>
<feature type="transmembrane region" description="Helical" evidence="1">
    <location>
        <begin position="156"/>
        <end position="173"/>
    </location>
</feature>
<evidence type="ECO:0000256" key="1">
    <source>
        <dbReference type="SAM" id="Phobius"/>
    </source>
</evidence>